<dbReference type="AlphaFoldDB" id="A0A8J3DPS6"/>
<evidence type="ECO:0000313" key="1">
    <source>
        <dbReference type="EMBL" id="GHD12526.1"/>
    </source>
</evidence>
<evidence type="ECO:0000313" key="2">
    <source>
        <dbReference type="Proteomes" id="UP000630142"/>
    </source>
</evidence>
<proteinExistence type="predicted"/>
<keyword evidence="2" id="KW-1185">Reference proteome</keyword>
<protein>
    <submittedName>
        <fullName evidence="1">Uncharacterized protein</fullName>
    </submittedName>
</protein>
<dbReference type="Proteomes" id="UP000630142">
    <property type="component" value="Unassembled WGS sequence"/>
</dbReference>
<name>A0A8J3DPS6_9HYPH</name>
<reference evidence="1" key="1">
    <citation type="journal article" date="2014" name="Int. J. Syst. Evol. Microbiol.">
        <title>Complete genome sequence of Corynebacterium casei LMG S-19264T (=DSM 44701T), isolated from a smear-ripened cheese.</title>
        <authorList>
            <consortium name="US DOE Joint Genome Institute (JGI-PGF)"/>
            <person name="Walter F."/>
            <person name="Albersmeier A."/>
            <person name="Kalinowski J."/>
            <person name="Ruckert C."/>
        </authorList>
    </citation>
    <scope>NUCLEOTIDE SEQUENCE</scope>
    <source>
        <strain evidence="1">KCTC 42249</strain>
    </source>
</reference>
<organism evidence="1 2">
    <name type="scientific">Tianweitania populi</name>
    <dbReference type="NCBI Taxonomy" id="1607949"/>
    <lineage>
        <taxon>Bacteria</taxon>
        <taxon>Pseudomonadati</taxon>
        <taxon>Pseudomonadota</taxon>
        <taxon>Alphaproteobacteria</taxon>
        <taxon>Hyphomicrobiales</taxon>
        <taxon>Phyllobacteriaceae</taxon>
        <taxon>Tianweitania</taxon>
    </lineage>
</organism>
<sequence>MIVLDEEPYLWLLLEDECVLYLNVFCSHSAVDYLVLIALNEEERRLFEKQGRFYLNRLAQDI</sequence>
<dbReference type="EMBL" id="BMZQ01000001">
    <property type="protein sequence ID" value="GHD12526.1"/>
    <property type="molecule type" value="Genomic_DNA"/>
</dbReference>
<gene>
    <name evidence="1" type="ORF">GCM10016234_16970</name>
</gene>
<accession>A0A8J3DPS6</accession>
<comment type="caution">
    <text evidence="1">The sequence shown here is derived from an EMBL/GenBank/DDBJ whole genome shotgun (WGS) entry which is preliminary data.</text>
</comment>
<dbReference type="RefSeq" id="WP_189502993.1">
    <property type="nucleotide sequence ID" value="NZ_BMZQ01000001.1"/>
</dbReference>
<reference evidence="1" key="2">
    <citation type="submission" date="2020-09" db="EMBL/GenBank/DDBJ databases">
        <authorList>
            <person name="Sun Q."/>
            <person name="Kim S."/>
        </authorList>
    </citation>
    <scope>NUCLEOTIDE SEQUENCE</scope>
    <source>
        <strain evidence="1">KCTC 42249</strain>
    </source>
</reference>